<evidence type="ECO:0000256" key="9">
    <source>
        <dbReference type="ARBA" id="ARBA00038424"/>
    </source>
</evidence>
<evidence type="ECO:0000256" key="3">
    <source>
        <dbReference type="ARBA" id="ARBA00022846"/>
    </source>
</evidence>
<accession>A0ABQ9J6W8</accession>
<evidence type="ECO:0000256" key="11">
    <source>
        <dbReference type="ARBA" id="ARBA00041517"/>
    </source>
</evidence>
<gene>
    <name evidence="15" type="ORF">NQ317_007187</name>
</gene>
<name>A0ABQ9J6W8_9CUCU</name>
<evidence type="ECO:0000256" key="4">
    <source>
        <dbReference type="ARBA" id="ARBA00023054"/>
    </source>
</evidence>
<keyword evidence="16" id="KW-1185">Reference proteome</keyword>
<evidence type="ECO:0000256" key="12">
    <source>
        <dbReference type="ARBA" id="ARBA00045865"/>
    </source>
</evidence>
<sequence>MAPPLTPEEKKALKAAKKEQKKRLKIEADKQLKRDYLGREVKYGQFTIKRHEREWKKMLAEIALPKMREDLEFAWHNFERVVDCKDFTISLLMDEVKEAEEQNMVNIRKHLENIDKLMELFREQTEELRKDYEAEITKLKENSAEDIKKLNLVAEEEEYCIKTMLYILDIARKETKQNLRSEYFSKLGDHGKIYHQTVNRLKGVLENKFRYLLKDTTQFVNQYDQQTKERNKEYNELNAQDDCVQKLLVIQLEKIRKACEHLKILKIKLNDSQKLLGRIFKDASDSNDFFDYAFSTLKRKLEDDMTKDSEQMIHLTVNSHLTLEHLENLKLKGERTLSIGAVCRKLETQKEKVKPFPARYSRDYELGIEHIKEYLPQLDLFWQKVAQTEASRCAINEEKEFLKVENDFLKAKLYEYCQCISCPVSEKNIISQSVKHITEGALEQKKYEKQNFNQFASSGANYDIDY</sequence>
<keyword evidence="4 13" id="KW-0175">Coiled coil</keyword>
<organism evidence="15 16">
    <name type="scientific">Molorchus minor</name>
    <dbReference type="NCBI Taxonomy" id="1323400"/>
    <lineage>
        <taxon>Eukaryota</taxon>
        <taxon>Metazoa</taxon>
        <taxon>Ecdysozoa</taxon>
        <taxon>Arthropoda</taxon>
        <taxon>Hexapoda</taxon>
        <taxon>Insecta</taxon>
        <taxon>Pterygota</taxon>
        <taxon>Neoptera</taxon>
        <taxon>Endopterygota</taxon>
        <taxon>Coleoptera</taxon>
        <taxon>Polyphaga</taxon>
        <taxon>Cucujiformia</taxon>
        <taxon>Chrysomeloidea</taxon>
        <taxon>Cerambycidae</taxon>
        <taxon>Lamiinae</taxon>
        <taxon>Monochamini</taxon>
        <taxon>Molorchus</taxon>
    </lineage>
</organism>
<evidence type="ECO:0000256" key="8">
    <source>
        <dbReference type="ARBA" id="ARBA00037841"/>
    </source>
</evidence>
<evidence type="ECO:0000313" key="15">
    <source>
        <dbReference type="EMBL" id="KAJ8973374.1"/>
    </source>
</evidence>
<dbReference type="PANTHER" id="PTHR21625">
    <property type="entry name" value="NYD-SP28 PROTEIN"/>
    <property type="match status" value="1"/>
</dbReference>
<protein>
    <recommendedName>
        <fullName evidence="10">Dynein regulatory complex subunit 2</fullName>
    </recommendedName>
    <alternativeName>
        <fullName evidence="11">Coiled-coil domain-containing protein 65</fullName>
    </alternativeName>
</protein>
<feature type="domain" description="Dynein regulatory complex protein 1/2 N-terminal" evidence="14">
    <location>
        <begin position="14"/>
        <end position="114"/>
    </location>
</feature>
<evidence type="ECO:0000256" key="2">
    <source>
        <dbReference type="ARBA" id="ARBA00022490"/>
    </source>
</evidence>
<evidence type="ECO:0000256" key="7">
    <source>
        <dbReference type="ARBA" id="ARBA00023273"/>
    </source>
</evidence>
<comment type="similarity">
    <text evidence="9">Belongs to the DRC2 family.</text>
</comment>
<evidence type="ECO:0000313" key="16">
    <source>
        <dbReference type="Proteomes" id="UP001162164"/>
    </source>
</evidence>
<evidence type="ECO:0000256" key="1">
    <source>
        <dbReference type="ARBA" id="ARBA00004611"/>
    </source>
</evidence>
<comment type="function">
    <text evidence="12">Component of the nexin-dynein regulatory complex (N-DRC), a key regulator of ciliary/flagellar motility which maintains the alignment and integrity of the distal axoneme and regulates microtubule sliding in motile axonemes. Plays a critical role in the assembly of N-DRC and also stabilizes the assembly of multiple inner dynein arms and radial spokes. Coassembles with DRC1 to form a central scaffold needed for assembly of the N-DRC and its attachment to the outer doublet microtubules.</text>
</comment>
<evidence type="ECO:0000256" key="10">
    <source>
        <dbReference type="ARBA" id="ARBA00040899"/>
    </source>
</evidence>
<dbReference type="Proteomes" id="UP001162164">
    <property type="component" value="Unassembled WGS sequence"/>
</dbReference>
<comment type="caution">
    <text evidence="15">The sequence shown here is derived from an EMBL/GenBank/DDBJ whole genome shotgun (WGS) entry which is preliminary data.</text>
</comment>
<evidence type="ECO:0000259" key="14">
    <source>
        <dbReference type="Pfam" id="PF14772"/>
    </source>
</evidence>
<dbReference type="InterPro" id="IPR039750">
    <property type="entry name" value="DRC1/DRC2"/>
</dbReference>
<keyword evidence="6" id="KW-0206">Cytoskeleton</keyword>
<keyword evidence="3" id="KW-0282">Flagellum</keyword>
<dbReference type="InterPro" id="IPR039505">
    <property type="entry name" value="DRC1/2_N"/>
</dbReference>
<feature type="coiled-coil region" evidence="13">
    <location>
        <begin position="107"/>
        <end position="149"/>
    </location>
</feature>
<dbReference type="PANTHER" id="PTHR21625:SF0">
    <property type="entry name" value="DYNEIN REGULATORY COMPLEX SUBUNIT 2"/>
    <property type="match status" value="1"/>
</dbReference>
<keyword evidence="2" id="KW-0963">Cytoplasm</keyword>
<dbReference type="EMBL" id="JAPWTJ010001185">
    <property type="protein sequence ID" value="KAJ8973374.1"/>
    <property type="molecule type" value="Genomic_DNA"/>
</dbReference>
<proteinExistence type="inferred from homology"/>
<evidence type="ECO:0000256" key="13">
    <source>
        <dbReference type="SAM" id="Coils"/>
    </source>
</evidence>
<comment type="subcellular location">
    <subcellularLocation>
        <location evidence="1">Cytoplasm</location>
        <location evidence="1">Cytoskeleton</location>
        <location evidence="1">Flagellum axoneme</location>
    </subcellularLocation>
    <subcellularLocation>
        <location evidence="8">Cytoplasm</location>
        <location evidence="8">Cytoskeleton</location>
        <location evidence="8">Flagellum basal body</location>
    </subcellularLocation>
</comment>
<evidence type="ECO:0000256" key="6">
    <source>
        <dbReference type="ARBA" id="ARBA00023212"/>
    </source>
</evidence>
<evidence type="ECO:0000256" key="5">
    <source>
        <dbReference type="ARBA" id="ARBA00023069"/>
    </source>
</evidence>
<reference evidence="15" key="1">
    <citation type="journal article" date="2023" name="Insect Mol. Biol.">
        <title>Genome sequencing provides insights into the evolution of gene families encoding plant cell wall-degrading enzymes in longhorned beetles.</title>
        <authorList>
            <person name="Shin N.R."/>
            <person name="Okamura Y."/>
            <person name="Kirsch R."/>
            <person name="Pauchet Y."/>
        </authorList>
    </citation>
    <scope>NUCLEOTIDE SEQUENCE</scope>
    <source>
        <strain evidence="15">MMC_N1</strain>
    </source>
</reference>
<keyword evidence="5" id="KW-0969">Cilium</keyword>
<dbReference type="Pfam" id="PF14772">
    <property type="entry name" value="NYD-SP28"/>
    <property type="match status" value="1"/>
</dbReference>
<keyword evidence="7" id="KW-0966">Cell projection</keyword>